<comment type="caution">
    <text evidence="1">The sequence shown here is derived from an EMBL/GenBank/DDBJ whole genome shotgun (WGS) entry which is preliminary data.</text>
</comment>
<name>A0ACA9KKC2_9GLOM</name>
<organism evidence="1 2">
    <name type="scientific">Scutellospora calospora</name>
    <dbReference type="NCBI Taxonomy" id="85575"/>
    <lineage>
        <taxon>Eukaryota</taxon>
        <taxon>Fungi</taxon>
        <taxon>Fungi incertae sedis</taxon>
        <taxon>Mucoromycota</taxon>
        <taxon>Glomeromycotina</taxon>
        <taxon>Glomeromycetes</taxon>
        <taxon>Diversisporales</taxon>
        <taxon>Gigasporaceae</taxon>
        <taxon>Scutellospora</taxon>
    </lineage>
</organism>
<evidence type="ECO:0000313" key="1">
    <source>
        <dbReference type="EMBL" id="CAG8476783.1"/>
    </source>
</evidence>
<gene>
    <name evidence="1" type="ORF">SCALOS_LOCUS2259</name>
</gene>
<sequence length="114" mass="13247">MLCRERSHEINAQISDTLCKYEIMEKSKRGDREKLNSPTEQVENDDQKGVGKIDSFDSSAEKVGYQSERDAQKNRKLDSFDSPTEQVEYQSERDDRKKIGKLDSPNEQDDWEKG</sequence>
<evidence type="ECO:0000313" key="2">
    <source>
        <dbReference type="Proteomes" id="UP000789860"/>
    </source>
</evidence>
<dbReference type="Proteomes" id="UP000789860">
    <property type="component" value="Unassembled WGS sequence"/>
</dbReference>
<reference evidence="1" key="1">
    <citation type="submission" date="2021-06" db="EMBL/GenBank/DDBJ databases">
        <authorList>
            <person name="Kallberg Y."/>
            <person name="Tangrot J."/>
            <person name="Rosling A."/>
        </authorList>
    </citation>
    <scope>NUCLEOTIDE SEQUENCE</scope>
    <source>
        <strain evidence="1">AU212A</strain>
    </source>
</reference>
<accession>A0ACA9KKC2</accession>
<keyword evidence="2" id="KW-1185">Reference proteome</keyword>
<protein>
    <submittedName>
        <fullName evidence="1">11209_t:CDS:1</fullName>
    </submittedName>
</protein>
<proteinExistence type="predicted"/>
<dbReference type="EMBL" id="CAJVPM010001931">
    <property type="protein sequence ID" value="CAG8476783.1"/>
    <property type="molecule type" value="Genomic_DNA"/>
</dbReference>